<evidence type="ECO:0000313" key="2">
    <source>
        <dbReference type="Proteomes" id="UP000279057"/>
    </source>
</evidence>
<gene>
    <name evidence="1" type="ORF">ALQ74_102102</name>
</gene>
<reference evidence="1 2" key="1">
    <citation type="submission" date="2018-08" db="EMBL/GenBank/DDBJ databases">
        <title>Recombination of ecologically and evolutionarily significant loci maintains genetic cohesion in the Pseudomonas syringae species complex.</title>
        <authorList>
            <person name="Dillon M."/>
            <person name="Thakur S."/>
            <person name="Almeida R.N.D."/>
            <person name="Weir B.S."/>
            <person name="Guttman D.S."/>
        </authorList>
    </citation>
    <scope>NUCLEOTIDE SEQUENCE [LARGE SCALE GENOMIC DNA]</scope>
    <source>
        <strain evidence="1 2">ICMP 4332</strain>
    </source>
</reference>
<proteinExistence type="predicted"/>
<dbReference type="AlphaFoldDB" id="A0A3M3FP04"/>
<name>A0A3M3FP04_PSESG</name>
<protein>
    <submittedName>
        <fullName evidence="1">Uncharacterized protein</fullName>
    </submittedName>
</protein>
<accession>A0A3M3FP04</accession>
<dbReference type="EMBL" id="RBOM01000188">
    <property type="protein sequence ID" value="RMM62742.1"/>
    <property type="molecule type" value="Genomic_DNA"/>
</dbReference>
<evidence type="ECO:0000313" key="1">
    <source>
        <dbReference type="EMBL" id="RMM62742.1"/>
    </source>
</evidence>
<organism evidence="1 2">
    <name type="scientific">Pseudomonas savastanoi pv. glycinea</name>
    <name type="common">Pseudomonas syringae pv. glycinea</name>
    <dbReference type="NCBI Taxonomy" id="318"/>
    <lineage>
        <taxon>Bacteria</taxon>
        <taxon>Pseudomonadati</taxon>
        <taxon>Pseudomonadota</taxon>
        <taxon>Gammaproteobacteria</taxon>
        <taxon>Pseudomonadales</taxon>
        <taxon>Pseudomonadaceae</taxon>
        <taxon>Pseudomonas</taxon>
    </lineage>
</organism>
<dbReference type="Proteomes" id="UP000279057">
    <property type="component" value="Unassembled WGS sequence"/>
</dbReference>
<sequence>MPRILRTKEIKFMTVKKNVVNSTVTAIDNERARALLALMSTTVELTRESAPEIIVPEMPESYLEVQRGVERMTAQFIDPARAEGRRTSAADVEQELLQVFTNAQDAGFNFSELAKVLAYRKERDRARSMQDAYVGHSTKKAERLVAQVREWLQDLLDVLAIRDVVGVGVVKDAAEASNKTLAAVALDLMIRETINAAAASELNTVAAGRGLMTLAQAGIAPADLQYQDLEQVAALAGFAIYPEGLKSFGQRHAPLSIRVGNSVVQVDTQAAVLYGEATTPQQGTTLLPCKALVAASEVALLAAQAVIDGELAGTPHRFHNAVNNGSSSVDAARRSTI</sequence>
<comment type="caution">
    <text evidence="1">The sequence shown here is derived from an EMBL/GenBank/DDBJ whole genome shotgun (WGS) entry which is preliminary data.</text>
</comment>